<feature type="transmembrane region" description="Helical" evidence="7">
    <location>
        <begin position="287"/>
        <end position="307"/>
    </location>
</feature>
<keyword evidence="2" id="KW-0813">Transport</keyword>
<dbReference type="PROSITE" id="PS00217">
    <property type="entry name" value="SUGAR_TRANSPORT_2"/>
    <property type="match status" value="1"/>
</dbReference>
<dbReference type="GO" id="GO:0022857">
    <property type="term" value="F:transmembrane transporter activity"/>
    <property type="evidence" value="ECO:0007669"/>
    <property type="project" value="InterPro"/>
</dbReference>
<evidence type="ECO:0000256" key="1">
    <source>
        <dbReference type="ARBA" id="ARBA00004651"/>
    </source>
</evidence>
<dbReference type="SUPFAM" id="SSF103473">
    <property type="entry name" value="MFS general substrate transporter"/>
    <property type="match status" value="1"/>
</dbReference>
<dbReference type="PANTHER" id="PTHR43045:SF2">
    <property type="entry name" value="INNER MEMBRANE METABOLITE TRANSPORT PROTEIN YHJE"/>
    <property type="match status" value="1"/>
</dbReference>
<dbReference type="PROSITE" id="PS50850">
    <property type="entry name" value="MFS"/>
    <property type="match status" value="1"/>
</dbReference>
<keyword evidence="3" id="KW-1003">Cell membrane</keyword>
<feature type="transmembrane region" description="Helical" evidence="7">
    <location>
        <begin position="26"/>
        <end position="44"/>
    </location>
</feature>
<evidence type="ECO:0000313" key="9">
    <source>
        <dbReference type="EMBL" id="KAA9163319.1"/>
    </source>
</evidence>
<dbReference type="CDD" id="cd17369">
    <property type="entry name" value="MFS_ShiA_like"/>
    <property type="match status" value="1"/>
</dbReference>
<dbReference type="InterPro" id="IPR020846">
    <property type="entry name" value="MFS_dom"/>
</dbReference>
<proteinExistence type="predicted"/>
<evidence type="ECO:0000256" key="7">
    <source>
        <dbReference type="SAM" id="Phobius"/>
    </source>
</evidence>
<evidence type="ECO:0000259" key="8">
    <source>
        <dbReference type="PROSITE" id="PS50850"/>
    </source>
</evidence>
<dbReference type="InterPro" id="IPR011701">
    <property type="entry name" value="MFS"/>
</dbReference>
<dbReference type="GO" id="GO:0005886">
    <property type="term" value="C:plasma membrane"/>
    <property type="evidence" value="ECO:0007669"/>
    <property type="project" value="UniProtKB-SubCell"/>
</dbReference>
<gene>
    <name evidence="9" type="ORF">FPZ12_010015</name>
</gene>
<feature type="transmembrane region" description="Helical" evidence="7">
    <location>
        <begin position="319"/>
        <end position="338"/>
    </location>
</feature>
<feature type="domain" description="Major facilitator superfamily (MFS) profile" evidence="8">
    <location>
        <begin position="26"/>
        <end position="434"/>
    </location>
</feature>
<sequence>MDQRDATTEPAATPAPNLSKRDRRRIAVASFSGTLIEFYDFQIYGTAAALVFPHVLFPALGTAAGTLASIATFGVAFVARPIGSVLFGHFGDRIGRKRTLVSTLLLMGGSTVVVGLVPTAAQVGVAAPILVTLLRVVQGLAAGGEWAGAALFAGESAPKEKRGFWGMFPQLGGNSAILLVNATFLLTAVSMSNATFLSWGWRIPFLASAVLVGVGLWVRMKLEETPVFTKEIEQKGEAKLPFSEVLKQQPRALFLATGASLTIFVYYYLWTVYLAGYAVNTLHLTRIFVLELGLAAGALLVLVTVFSGMLADRVGRRTVVGWANVAGAVFGFVLFPLLELEPKLALTIAFCVMAVIAGVHYAPLGAFIPELFRTRYRYTASGIAYALSSLVGGTLVPLLAPVIIGGLGSFAMGCFVALLCVVATACTFALPETRNTDLDHV</sequence>
<dbReference type="PROSITE" id="PS00216">
    <property type="entry name" value="SUGAR_TRANSPORT_1"/>
    <property type="match status" value="1"/>
</dbReference>
<dbReference type="AlphaFoldDB" id="A0A5N0VAA6"/>
<dbReference type="PANTHER" id="PTHR43045">
    <property type="entry name" value="SHIKIMATE TRANSPORTER"/>
    <property type="match status" value="1"/>
</dbReference>
<dbReference type="InterPro" id="IPR005829">
    <property type="entry name" value="Sugar_transporter_CS"/>
</dbReference>
<evidence type="ECO:0000313" key="10">
    <source>
        <dbReference type="Proteomes" id="UP000319769"/>
    </source>
</evidence>
<accession>A0A5N0VAA6</accession>
<reference evidence="9" key="1">
    <citation type="submission" date="2019-09" db="EMBL/GenBank/DDBJ databases">
        <authorList>
            <person name="Teo W.F.A."/>
            <person name="Duangmal K."/>
        </authorList>
    </citation>
    <scope>NUCLEOTIDE SEQUENCE [LARGE SCALE GENOMIC DNA]</scope>
    <source>
        <strain evidence="9">K81G1</strain>
    </source>
</reference>
<dbReference type="Proteomes" id="UP000319769">
    <property type="component" value="Unassembled WGS sequence"/>
</dbReference>
<comment type="caution">
    <text evidence="9">The sequence shown here is derived from an EMBL/GenBank/DDBJ whole genome shotgun (WGS) entry which is preliminary data.</text>
</comment>
<feature type="transmembrane region" description="Helical" evidence="7">
    <location>
        <begin position="252"/>
        <end position="275"/>
    </location>
</feature>
<feature type="transmembrane region" description="Helical" evidence="7">
    <location>
        <begin position="383"/>
        <end position="404"/>
    </location>
</feature>
<organism evidence="9 10">
    <name type="scientific">Amycolatopsis acidicola</name>
    <dbReference type="NCBI Taxonomy" id="2596893"/>
    <lineage>
        <taxon>Bacteria</taxon>
        <taxon>Bacillati</taxon>
        <taxon>Actinomycetota</taxon>
        <taxon>Actinomycetes</taxon>
        <taxon>Pseudonocardiales</taxon>
        <taxon>Pseudonocardiaceae</taxon>
        <taxon>Amycolatopsis</taxon>
    </lineage>
</organism>
<feature type="transmembrane region" description="Helical" evidence="7">
    <location>
        <begin position="199"/>
        <end position="218"/>
    </location>
</feature>
<feature type="transmembrane region" description="Helical" evidence="7">
    <location>
        <begin position="56"/>
        <end position="79"/>
    </location>
</feature>
<evidence type="ECO:0000256" key="4">
    <source>
        <dbReference type="ARBA" id="ARBA00022692"/>
    </source>
</evidence>
<feature type="transmembrane region" description="Helical" evidence="7">
    <location>
        <begin position="410"/>
        <end position="430"/>
    </location>
</feature>
<keyword evidence="5 7" id="KW-1133">Transmembrane helix</keyword>
<feature type="transmembrane region" description="Helical" evidence="7">
    <location>
        <begin position="344"/>
        <end position="362"/>
    </location>
</feature>
<feature type="transmembrane region" description="Helical" evidence="7">
    <location>
        <begin position="100"/>
        <end position="121"/>
    </location>
</feature>
<keyword evidence="6 7" id="KW-0472">Membrane</keyword>
<keyword evidence="10" id="KW-1185">Reference proteome</keyword>
<protein>
    <submittedName>
        <fullName evidence="9">MHS family MFS transporter</fullName>
    </submittedName>
</protein>
<evidence type="ECO:0000256" key="6">
    <source>
        <dbReference type="ARBA" id="ARBA00023136"/>
    </source>
</evidence>
<evidence type="ECO:0000256" key="3">
    <source>
        <dbReference type="ARBA" id="ARBA00022475"/>
    </source>
</evidence>
<evidence type="ECO:0000256" key="2">
    <source>
        <dbReference type="ARBA" id="ARBA00022448"/>
    </source>
</evidence>
<comment type="subcellular location">
    <subcellularLocation>
        <location evidence="1">Cell membrane</location>
        <topology evidence="1">Multi-pass membrane protein</topology>
    </subcellularLocation>
</comment>
<keyword evidence="4 7" id="KW-0812">Transmembrane</keyword>
<name>A0A5N0VAA6_9PSEU</name>
<evidence type="ECO:0000256" key="5">
    <source>
        <dbReference type="ARBA" id="ARBA00022989"/>
    </source>
</evidence>
<dbReference type="InterPro" id="IPR036259">
    <property type="entry name" value="MFS_trans_sf"/>
</dbReference>
<dbReference type="Pfam" id="PF07690">
    <property type="entry name" value="MFS_1"/>
    <property type="match status" value="1"/>
</dbReference>
<dbReference type="EMBL" id="VMNW02000010">
    <property type="protein sequence ID" value="KAA9163319.1"/>
    <property type="molecule type" value="Genomic_DNA"/>
</dbReference>
<feature type="transmembrane region" description="Helical" evidence="7">
    <location>
        <begin position="127"/>
        <end position="152"/>
    </location>
</feature>
<dbReference type="Gene3D" id="1.20.1250.20">
    <property type="entry name" value="MFS general substrate transporter like domains"/>
    <property type="match status" value="1"/>
</dbReference>
<feature type="transmembrane region" description="Helical" evidence="7">
    <location>
        <begin position="164"/>
        <end position="187"/>
    </location>
</feature>
<dbReference type="RefSeq" id="WP_144757104.1">
    <property type="nucleotide sequence ID" value="NZ_VMNW02000010.1"/>
</dbReference>
<dbReference type="OrthoDB" id="8953821at2"/>